<feature type="region of interest" description="Disordered" evidence="11">
    <location>
        <begin position="896"/>
        <end position="930"/>
    </location>
</feature>
<evidence type="ECO:0000256" key="8">
    <source>
        <dbReference type="ARBA" id="ARBA00022490"/>
    </source>
</evidence>
<dbReference type="InterPro" id="IPR042561">
    <property type="entry name" value="Exo84_C_1"/>
</dbReference>
<dbReference type="PANTHER" id="PTHR21426:SF12">
    <property type="entry name" value="EXOCYST COMPLEX COMPONENT 8"/>
    <property type="match status" value="1"/>
</dbReference>
<proteinExistence type="inferred from homology"/>
<evidence type="ECO:0000256" key="4">
    <source>
        <dbReference type="ARBA" id="ARBA00007210"/>
    </source>
</evidence>
<dbReference type="PANTHER" id="PTHR21426">
    <property type="entry name" value="EXOCYST COMPLEX COMPONENT 8"/>
    <property type="match status" value="1"/>
</dbReference>
<evidence type="ECO:0000256" key="7">
    <source>
        <dbReference type="ARBA" id="ARBA00022483"/>
    </source>
</evidence>
<dbReference type="GO" id="GO:0048471">
    <property type="term" value="C:perinuclear region of cytoplasm"/>
    <property type="evidence" value="ECO:0007669"/>
    <property type="project" value="UniProtKB-SubCell"/>
</dbReference>
<keyword evidence="8" id="KW-0963">Cytoplasm</keyword>
<dbReference type="Pfam" id="PF08700">
    <property type="entry name" value="VPS51_Exo84_N"/>
    <property type="match status" value="1"/>
</dbReference>
<dbReference type="Gene3D" id="1.20.58.1220">
    <property type="entry name" value="Exo84p, C-terminal helical domain"/>
    <property type="match status" value="2"/>
</dbReference>
<keyword evidence="9" id="KW-0653">Protein transport</keyword>
<evidence type="ECO:0000256" key="10">
    <source>
        <dbReference type="ARBA" id="ARBA00023273"/>
    </source>
</evidence>
<dbReference type="SUPFAM" id="SSF50729">
    <property type="entry name" value="PH domain-like"/>
    <property type="match status" value="2"/>
</dbReference>
<keyword evidence="6" id="KW-0813">Transport</keyword>
<comment type="caution">
    <text evidence="13">The sequence shown here is derived from an EMBL/GenBank/DDBJ whole genome shotgun (WGS) entry which is preliminary data.</text>
</comment>
<evidence type="ECO:0000256" key="5">
    <source>
        <dbReference type="ARBA" id="ARBA00017509"/>
    </source>
</evidence>
<keyword evidence="10" id="KW-0966">Cell projection</keyword>
<dbReference type="InterPro" id="IPR042560">
    <property type="entry name" value="Exo84_C_2"/>
</dbReference>
<feature type="compositionally biased region" description="Basic and acidic residues" evidence="11">
    <location>
        <begin position="252"/>
        <end position="263"/>
    </location>
</feature>
<protein>
    <recommendedName>
        <fullName evidence="5">Exocyst complex component 8</fullName>
    </recommendedName>
</protein>
<feature type="domain" description="PH" evidence="12">
    <location>
        <begin position="792"/>
        <end position="894"/>
    </location>
</feature>
<dbReference type="InterPro" id="IPR016159">
    <property type="entry name" value="Cullin_repeat-like_dom_sf"/>
</dbReference>
<dbReference type="Gene3D" id="1.20.58.1210">
    <property type="entry name" value="Exo84p, N-terminal helical domain"/>
    <property type="match status" value="1"/>
</dbReference>
<dbReference type="Pfam" id="PF25345">
    <property type="entry name" value="PH_EXO84"/>
    <property type="match status" value="1"/>
</dbReference>
<evidence type="ECO:0000256" key="9">
    <source>
        <dbReference type="ARBA" id="ARBA00022927"/>
    </source>
</evidence>
<evidence type="ECO:0000256" key="1">
    <source>
        <dbReference type="ARBA" id="ARBA00002660"/>
    </source>
</evidence>
<dbReference type="InterPro" id="IPR032403">
    <property type="entry name" value="Exo84_C"/>
</dbReference>
<accession>A0A5C6NSJ7</accession>
<dbReference type="SMART" id="SM00233">
    <property type="entry name" value="PH"/>
    <property type="match status" value="2"/>
</dbReference>
<dbReference type="InterPro" id="IPR001849">
    <property type="entry name" value="PH_domain"/>
</dbReference>
<evidence type="ECO:0000313" key="14">
    <source>
        <dbReference type="Proteomes" id="UP000324091"/>
    </source>
</evidence>
<feature type="compositionally biased region" description="Basic and acidic residues" evidence="11">
    <location>
        <begin position="896"/>
        <end position="907"/>
    </location>
</feature>
<dbReference type="GO" id="GO:0006887">
    <property type="term" value="P:exocytosis"/>
    <property type="evidence" value="ECO:0007669"/>
    <property type="project" value="UniProtKB-KW"/>
</dbReference>
<dbReference type="GO" id="GO:0006893">
    <property type="term" value="P:Golgi to plasma membrane transport"/>
    <property type="evidence" value="ECO:0007669"/>
    <property type="project" value="TreeGrafter"/>
</dbReference>
<dbReference type="GO" id="GO:0000145">
    <property type="term" value="C:exocyst"/>
    <property type="evidence" value="ECO:0007669"/>
    <property type="project" value="InterPro"/>
</dbReference>
<comment type="function">
    <text evidence="1">Component of the exocyst complex involved in the docking of exocytic vesicles with fusion sites on the plasma membrane.</text>
</comment>
<keyword evidence="7" id="KW-0268">Exocytosis</keyword>
<dbReference type="GO" id="GO:0030426">
    <property type="term" value="C:growth cone"/>
    <property type="evidence" value="ECO:0007669"/>
    <property type="project" value="UniProtKB-SubCell"/>
</dbReference>
<name>A0A5C6NSJ7_9TELE</name>
<evidence type="ECO:0000313" key="13">
    <source>
        <dbReference type="EMBL" id="TWW68557.1"/>
    </source>
</evidence>
<comment type="similarity">
    <text evidence="4">Belongs to the EXO84 family.</text>
</comment>
<evidence type="ECO:0000256" key="11">
    <source>
        <dbReference type="SAM" id="MobiDB-lite"/>
    </source>
</evidence>
<gene>
    <name evidence="13" type="ORF">D4764_19G0003550</name>
</gene>
<feature type="domain" description="PH" evidence="12">
    <location>
        <begin position="148"/>
        <end position="250"/>
    </location>
</feature>
<dbReference type="Pfam" id="PF16528">
    <property type="entry name" value="Exo84_C"/>
    <property type="match status" value="3"/>
</dbReference>
<feature type="region of interest" description="Disordered" evidence="11">
    <location>
        <begin position="1285"/>
        <end position="1306"/>
    </location>
</feature>
<dbReference type="PROSITE" id="PS50003">
    <property type="entry name" value="PH_DOMAIN"/>
    <property type="match status" value="2"/>
</dbReference>
<feature type="region of interest" description="Disordered" evidence="11">
    <location>
        <begin position="252"/>
        <end position="286"/>
    </location>
</feature>
<dbReference type="InterPro" id="IPR033961">
    <property type="entry name" value="Exo84"/>
</dbReference>
<feature type="region of interest" description="Disordered" evidence="11">
    <location>
        <begin position="746"/>
        <end position="787"/>
    </location>
</feature>
<reference evidence="13 14" key="1">
    <citation type="submission" date="2019-04" db="EMBL/GenBank/DDBJ databases">
        <title>Chromosome genome assembly for Takifugu flavidus.</title>
        <authorList>
            <person name="Xiao S."/>
        </authorList>
    </citation>
    <scope>NUCLEOTIDE SEQUENCE [LARGE SCALE GENOMIC DNA]</scope>
    <source>
        <strain evidence="13">HTHZ2018</strain>
        <tissue evidence="13">Muscle</tissue>
    </source>
</reference>
<sequence>MAEPGNRLRRLLESPNFDPQNYVKHLSQQSDGDRDLQEHRQKIQNLADETAQNLKKNVYKNYRQFIETAKEISYLESEMYQLSHILTEQKSIMESITQDLLSTDKDETSKEMQAAFPKETEEVKQRTLTSLLEKVEGGKNIMDTPGRHLVYNGDLVEFDVDNMSPIQKVHAFLMNDCLLIANWLPNRRGTVKYKYNALYDLESFAVVNVKDNPPMKDMFKILMFPDSRIFQAENSKIKKEWLEILDETKKNKVTKDRHKKEEEPPTSPARPEVSTNPFDVDDEEPADAEDHVDLSLDWILELPEDLDVCIALRDFEGAVDLLDKLKEYLKDQPVTQRVKELRLKVDERVRQLTEVLVFELSPDRSLRGGPKATRRAVSQLIRLGQSTKACELFLKNRAAAVHTAIRQLRIEGATLLYIHKLCNIFFTSVMETAKEFEMNFAGNTGCYSRPSWCGRYQPWGCLWTPLASSGVFVQTFALGKDSDGISSCPQVFDSKESLSTAAECVKVAKEHCQQLTEIGVDLTFSLQSLLVKDVKAALLSYKDIIMEATKHRNSEEMWRRMNLMTPEALAKLKDEMHGCGMSSMEQYTGDGCWVNLSYTVVAFTKQMMSFVEEGLKLYFPELHMVLLESLREIILVAVQHVDYSLRCEQDPEKKAFIVQNASFLHDTVLPVVERRFEEGVGRPAKQLQDLRRAPGRSGSTLRAPPLWSKPAIGDGVSVRENGCVCTCHILTEQKSIMESITQDLLSTDKDETSKEMQAAFPKETEEVKQRNPNLPAGEGRGGKNIMDTPGRHLVYNGDLVEFDVDNMSPIQKVHAFLMNDCLLIANWLPNRRGTVKYKYNALYDLESFAVVNVKDNPPMKDMFKILMFPDSRIFQAENSKIKKEWLEILDETKKNKVTKDRHKKEEEPPTSPARPEVSTNPFDVDDEEPADAEDHVDLSLDWILELPEDLDVCIALRDFEGAVDLLDKLKEYLKDQPVTQRVKELRLKGNERVRQLTEVLVFELSPDRSLRGGPKATRRAVSQLIRLLRIEGPRCYLLHKLCNIFFTSVMETAKEFEMNFAGNTGCYSSFVVWSLSAMGMFVDAFSKQVFDSKESLSTAAECVKVAKEHCQQLTEIGVDLTFSLQSLLVKDVKAALLELQASSWKPPAPNSRREMWRRMNLMTPEALAKLKDEMHGCGMSSMEQYTGDGCWVNLSYTVVAFTKQMMSFVEEGLKLYFPELHMVLLESLREIILVAVQHVDYSLRCEQDPEKKAFIVQNASFLHDTVLPVVERRFEEGVGRPAKQLQDLRKSTRPVRINPESTTSLV</sequence>
<dbReference type="InterPro" id="IPR011993">
    <property type="entry name" value="PH-like_dom_sf"/>
</dbReference>
<dbReference type="GO" id="GO:0015031">
    <property type="term" value="P:protein transport"/>
    <property type="evidence" value="ECO:0007669"/>
    <property type="project" value="UniProtKB-KW"/>
</dbReference>
<evidence type="ECO:0000256" key="2">
    <source>
        <dbReference type="ARBA" id="ARBA00004556"/>
    </source>
</evidence>
<evidence type="ECO:0000256" key="6">
    <source>
        <dbReference type="ARBA" id="ARBA00022448"/>
    </source>
</evidence>
<keyword evidence="14" id="KW-1185">Reference proteome</keyword>
<dbReference type="FunFam" id="1.20.58.1210:FF:000001">
    <property type="entry name" value="exocyst complex component 8"/>
    <property type="match status" value="2"/>
</dbReference>
<evidence type="ECO:0000259" key="12">
    <source>
        <dbReference type="PROSITE" id="PS50003"/>
    </source>
</evidence>
<dbReference type="CDD" id="cd01226">
    <property type="entry name" value="PH_RalBD_exo84"/>
    <property type="match status" value="2"/>
</dbReference>
<dbReference type="Proteomes" id="UP000324091">
    <property type="component" value="Chromosome 19"/>
</dbReference>
<dbReference type="Gene3D" id="2.30.29.30">
    <property type="entry name" value="Pleckstrin-homology domain (PH domain)/Phosphotyrosine-binding domain (PTB)"/>
    <property type="match status" value="2"/>
</dbReference>
<organism evidence="13 14">
    <name type="scientific">Takifugu flavidus</name>
    <name type="common">sansaifugu</name>
    <dbReference type="NCBI Taxonomy" id="433684"/>
    <lineage>
        <taxon>Eukaryota</taxon>
        <taxon>Metazoa</taxon>
        <taxon>Chordata</taxon>
        <taxon>Craniata</taxon>
        <taxon>Vertebrata</taxon>
        <taxon>Euteleostomi</taxon>
        <taxon>Actinopterygii</taxon>
        <taxon>Neopterygii</taxon>
        <taxon>Teleostei</taxon>
        <taxon>Neoteleostei</taxon>
        <taxon>Acanthomorphata</taxon>
        <taxon>Eupercaria</taxon>
        <taxon>Tetraodontiformes</taxon>
        <taxon>Tetradontoidea</taxon>
        <taxon>Tetraodontidae</taxon>
        <taxon>Takifugu</taxon>
    </lineage>
</organism>
<evidence type="ECO:0000256" key="3">
    <source>
        <dbReference type="ARBA" id="ARBA00004624"/>
    </source>
</evidence>
<dbReference type="FunFam" id="1.20.58.1220:FF:000002">
    <property type="entry name" value="Exocyst complex component 8"/>
    <property type="match status" value="1"/>
</dbReference>
<dbReference type="FunFam" id="2.30.29.30:FF:000180">
    <property type="entry name" value="Exocyst complex component 8"/>
    <property type="match status" value="2"/>
</dbReference>
<dbReference type="EMBL" id="RHFK02000011">
    <property type="protein sequence ID" value="TWW68557.1"/>
    <property type="molecule type" value="Genomic_DNA"/>
</dbReference>
<dbReference type="SUPFAM" id="SSF74788">
    <property type="entry name" value="Cullin repeat-like"/>
    <property type="match status" value="2"/>
</dbReference>
<comment type="subcellular location">
    <subcellularLocation>
        <location evidence="3">Cell projection</location>
        <location evidence="3">Growth cone</location>
    </subcellularLocation>
    <subcellularLocation>
        <location evidence="2">Cytoplasm</location>
        <location evidence="2">Perinuclear region</location>
    </subcellularLocation>
</comment>